<dbReference type="InterPro" id="IPR020846">
    <property type="entry name" value="MFS_dom"/>
</dbReference>
<dbReference type="Pfam" id="PF07690">
    <property type="entry name" value="MFS_1"/>
    <property type="match status" value="1"/>
</dbReference>
<protein>
    <submittedName>
        <fullName evidence="8">Sugar transporter</fullName>
    </submittedName>
</protein>
<dbReference type="Gene3D" id="1.20.1250.20">
    <property type="entry name" value="MFS general substrate transporter like domains"/>
    <property type="match status" value="1"/>
</dbReference>
<feature type="transmembrane region" description="Helical" evidence="6">
    <location>
        <begin position="54"/>
        <end position="74"/>
    </location>
</feature>
<feature type="transmembrane region" description="Helical" evidence="6">
    <location>
        <begin position="12"/>
        <end position="34"/>
    </location>
</feature>
<evidence type="ECO:0000313" key="9">
    <source>
        <dbReference type="Proteomes" id="UP000196536"/>
    </source>
</evidence>
<dbReference type="Proteomes" id="UP000196536">
    <property type="component" value="Unassembled WGS sequence"/>
</dbReference>
<feature type="transmembrane region" description="Helical" evidence="6">
    <location>
        <begin position="83"/>
        <end position="102"/>
    </location>
</feature>
<dbReference type="PANTHER" id="PTHR43124">
    <property type="entry name" value="PURINE EFFLUX PUMP PBUE"/>
    <property type="match status" value="1"/>
</dbReference>
<name>A0A1Z9YY40_9GAMM</name>
<evidence type="ECO:0000256" key="5">
    <source>
        <dbReference type="ARBA" id="ARBA00023136"/>
    </source>
</evidence>
<evidence type="ECO:0000256" key="6">
    <source>
        <dbReference type="SAM" id="Phobius"/>
    </source>
</evidence>
<evidence type="ECO:0000256" key="2">
    <source>
        <dbReference type="ARBA" id="ARBA00022475"/>
    </source>
</evidence>
<dbReference type="AlphaFoldDB" id="A0A1Z9YY40"/>
<feature type="transmembrane region" description="Helical" evidence="6">
    <location>
        <begin position="281"/>
        <end position="302"/>
    </location>
</feature>
<evidence type="ECO:0000256" key="3">
    <source>
        <dbReference type="ARBA" id="ARBA00022692"/>
    </source>
</evidence>
<feature type="domain" description="Major facilitator superfamily (MFS) profile" evidence="7">
    <location>
        <begin position="17"/>
        <end position="391"/>
    </location>
</feature>
<dbReference type="PANTHER" id="PTHR43124:SF4">
    <property type="entry name" value="SUGAR EFFLUX TRANSPORTER"/>
    <property type="match status" value="1"/>
</dbReference>
<feature type="transmembrane region" description="Helical" evidence="6">
    <location>
        <begin position="308"/>
        <end position="327"/>
    </location>
</feature>
<reference evidence="8 9" key="1">
    <citation type="submission" date="2017-05" db="EMBL/GenBank/DDBJ databases">
        <title>Acinetobacter populi ANC 5415 (= PBJ7), whole genome shotgun sequencing project.</title>
        <authorList>
            <person name="Nemec A."/>
            <person name="Radolfova-Krizova L."/>
        </authorList>
    </citation>
    <scope>NUCLEOTIDE SEQUENCE [LARGE SCALE GENOMIC DNA]</scope>
    <source>
        <strain evidence="8 9">PBJ7</strain>
    </source>
</reference>
<evidence type="ECO:0000259" key="7">
    <source>
        <dbReference type="PROSITE" id="PS50850"/>
    </source>
</evidence>
<evidence type="ECO:0000256" key="4">
    <source>
        <dbReference type="ARBA" id="ARBA00022989"/>
    </source>
</evidence>
<keyword evidence="3 6" id="KW-0812">Transmembrane</keyword>
<comment type="caution">
    <text evidence="8">The sequence shown here is derived from an EMBL/GenBank/DDBJ whole genome shotgun (WGS) entry which is preliminary data.</text>
</comment>
<dbReference type="InterPro" id="IPR011701">
    <property type="entry name" value="MFS"/>
</dbReference>
<feature type="transmembrane region" description="Helical" evidence="6">
    <location>
        <begin position="252"/>
        <end position="269"/>
    </location>
</feature>
<accession>A0A1Z9YY40</accession>
<keyword evidence="4 6" id="KW-1133">Transmembrane helix</keyword>
<feature type="transmembrane region" description="Helical" evidence="6">
    <location>
        <begin position="172"/>
        <end position="191"/>
    </location>
</feature>
<gene>
    <name evidence="8" type="ORF">CAP51_10585</name>
</gene>
<proteinExistence type="predicted"/>
<dbReference type="InterPro" id="IPR036259">
    <property type="entry name" value="MFS_trans_sf"/>
</dbReference>
<dbReference type="GO" id="GO:0005886">
    <property type="term" value="C:plasma membrane"/>
    <property type="evidence" value="ECO:0007669"/>
    <property type="project" value="UniProtKB-SubCell"/>
</dbReference>
<evidence type="ECO:0000256" key="1">
    <source>
        <dbReference type="ARBA" id="ARBA00004651"/>
    </source>
</evidence>
<evidence type="ECO:0000313" key="8">
    <source>
        <dbReference type="EMBL" id="OUY07125.1"/>
    </source>
</evidence>
<dbReference type="OrthoDB" id="9788453at2"/>
<dbReference type="InterPro" id="IPR050189">
    <property type="entry name" value="MFS_Efflux_Transporters"/>
</dbReference>
<keyword evidence="5 6" id="KW-0472">Membrane</keyword>
<comment type="subcellular location">
    <subcellularLocation>
        <location evidence="1">Cell membrane</location>
        <topology evidence="1">Multi-pass membrane protein</topology>
    </subcellularLocation>
</comment>
<feature type="transmembrane region" description="Helical" evidence="6">
    <location>
        <begin position="142"/>
        <end position="160"/>
    </location>
</feature>
<feature type="transmembrane region" description="Helical" evidence="6">
    <location>
        <begin position="339"/>
        <end position="359"/>
    </location>
</feature>
<dbReference type="PROSITE" id="PS50850">
    <property type="entry name" value="MFS"/>
    <property type="match status" value="1"/>
</dbReference>
<dbReference type="CDD" id="cd17324">
    <property type="entry name" value="MFS_NepI_like"/>
    <property type="match status" value="1"/>
</dbReference>
<sequence>MSPSTQAQPAVTGHWISVIALALAAFIFNTTEFVPVALLSDIAESFSMKVEHTGIMLTIYAWVVSLTSLPLMLLTRQLERKRLLIAVFVLFILSHVITSIAWNFYVLILGRIGIAFSHAIFWSITASLAVRVAPPGKETQALGLLSTGTVLALVLGIPFGRIIGEIFGWRDTFMLIGVLAALVAFILMKTLPQVPSKNAGSLASLPILLKRPSLICVFIITVLIITAQFTAYSYIEPFAAAISHLDSEQTTSILLFYGGAGILGSYLFSRFSQKIPHSFPVLSTMCIALCLIFLLPMALSYLGISVVSMFWGIGIMCFGLSMQALVLRLASDATDVAMAIYSSLYNVGIGGGALIGGIVTSHLGLSHIGLAGGSIAFVGVLLMLYTVMRKDFITQPLGK</sequence>
<dbReference type="SUPFAM" id="SSF103473">
    <property type="entry name" value="MFS general substrate transporter"/>
    <property type="match status" value="1"/>
</dbReference>
<dbReference type="GO" id="GO:0022857">
    <property type="term" value="F:transmembrane transporter activity"/>
    <property type="evidence" value="ECO:0007669"/>
    <property type="project" value="InterPro"/>
</dbReference>
<feature type="transmembrane region" description="Helical" evidence="6">
    <location>
        <begin position="108"/>
        <end position="130"/>
    </location>
</feature>
<keyword evidence="9" id="KW-1185">Reference proteome</keyword>
<dbReference type="EMBL" id="NEXX01000003">
    <property type="protein sequence ID" value="OUY07125.1"/>
    <property type="molecule type" value="Genomic_DNA"/>
</dbReference>
<organism evidence="8 9">
    <name type="scientific">Acinetobacter populi</name>
    <dbReference type="NCBI Taxonomy" id="1582270"/>
    <lineage>
        <taxon>Bacteria</taxon>
        <taxon>Pseudomonadati</taxon>
        <taxon>Pseudomonadota</taxon>
        <taxon>Gammaproteobacteria</taxon>
        <taxon>Moraxellales</taxon>
        <taxon>Moraxellaceae</taxon>
        <taxon>Acinetobacter</taxon>
    </lineage>
</organism>
<keyword evidence="8" id="KW-0762">Sugar transport</keyword>
<dbReference type="NCBIfam" id="NF002921">
    <property type="entry name" value="PRK03545.1"/>
    <property type="match status" value="1"/>
</dbReference>
<keyword evidence="8" id="KW-0813">Transport</keyword>
<feature type="transmembrane region" description="Helical" evidence="6">
    <location>
        <begin position="212"/>
        <end position="232"/>
    </location>
</feature>
<keyword evidence="2" id="KW-1003">Cell membrane</keyword>
<feature type="transmembrane region" description="Helical" evidence="6">
    <location>
        <begin position="365"/>
        <end position="387"/>
    </location>
</feature>
<dbReference type="RefSeq" id="WP_087620723.1">
    <property type="nucleotide sequence ID" value="NZ_NEXX01000003.1"/>
</dbReference>